<evidence type="ECO:0000256" key="4">
    <source>
        <dbReference type="ARBA" id="ARBA00022884"/>
    </source>
</evidence>
<dbReference type="InterPro" id="IPR004044">
    <property type="entry name" value="KH_dom_type_2"/>
</dbReference>
<comment type="subunit">
    <text evidence="6">Monomer.</text>
</comment>
<dbReference type="GO" id="GO:0005829">
    <property type="term" value="C:cytosol"/>
    <property type="evidence" value="ECO:0007669"/>
    <property type="project" value="TreeGrafter"/>
</dbReference>
<evidence type="ECO:0000259" key="9">
    <source>
        <dbReference type="PROSITE" id="PS50823"/>
    </source>
</evidence>
<evidence type="ECO:0000256" key="1">
    <source>
        <dbReference type="ARBA" id="ARBA00007921"/>
    </source>
</evidence>
<dbReference type="GO" id="GO:0070181">
    <property type="term" value="F:small ribosomal subunit rRNA binding"/>
    <property type="evidence" value="ECO:0007669"/>
    <property type="project" value="UniProtKB-UniRule"/>
</dbReference>
<dbReference type="GO" id="GO:0005525">
    <property type="term" value="F:GTP binding"/>
    <property type="evidence" value="ECO:0007669"/>
    <property type="project" value="UniProtKB-UniRule"/>
</dbReference>
<dbReference type="InterPro" id="IPR005225">
    <property type="entry name" value="Small_GTP-bd"/>
</dbReference>
<dbReference type="InterPro" id="IPR005662">
    <property type="entry name" value="GTPase_Era-like"/>
</dbReference>
<comment type="function">
    <text evidence="6">An essential GTPase that binds both GDP and GTP, with rapid nucleotide exchange. Plays a role in 16S rRNA processing and 30S ribosomal subunit biogenesis and possibly also in cell cycle regulation and energy metabolism.</text>
</comment>
<accession>A0A858R5Z0</accession>
<keyword evidence="4 6" id="KW-0694">RNA-binding</keyword>
<protein>
    <recommendedName>
        <fullName evidence="2 6">GTPase Era</fullName>
    </recommendedName>
</protein>
<feature type="domain" description="Era-type G" evidence="10">
    <location>
        <begin position="28"/>
        <end position="196"/>
    </location>
</feature>
<dbReference type="GO" id="GO:0043024">
    <property type="term" value="F:ribosomal small subunit binding"/>
    <property type="evidence" value="ECO:0007669"/>
    <property type="project" value="TreeGrafter"/>
</dbReference>
<dbReference type="Gene3D" id="3.40.50.300">
    <property type="entry name" value="P-loop containing nucleotide triphosphate hydrolases"/>
    <property type="match status" value="1"/>
</dbReference>
<feature type="binding site" evidence="6">
    <location>
        <begin position="36"/>
        <end position="43"/>
    </location>
    <ligand>
        <name>GTP</name>
        <dbReference type="ChEBI" id="CHEBI:37565"/>
    </ligand>
</feature>
<feature type="domain" description="KH type-2" evidence="9">
    <location>
        <begin position="227"/>
        <end position="304"/>
    </location>
</feature>
<dbReference type="Proteomes" id="UP000501891">
    <property type="component" value="Chromosome"/>
</dbReference>
<evidence type="ECO:0000259" key="10">
    <source>
        <dbReference type="PROSITE" id="PS51713"/>
    </source>
</evidence>
<dbReference type="GO" id="GO:0000028">
    <property type="term" value="P:ribosomal small subunit assembly"/>
    <property type="evidence" value="ECO:0007669"/>
    <property type="project" value="TreeGrafter"/>
</dbReference>
<feature type="region of interest" description="G2" evidence="7">
    <location>
        <begin position="62"/>
        <end position="66"/>
    </location>
</feature>
<evidence type="ECO:0000256" key="2">
    <source>
        <dbReference type="ARBA" id="ARBA00020484"/>
    </source>
</evidence>
<proteinExistence type="inferred from homology"/>
<dbReference type="CDD" id="cd22534">
    <property type="entry name" value="KH-II_Era"/>
    <property type="match status" value="1"/>
</dbReference>
<comment type="similarity">
    <text evidence="1 6 7 8">Belongs to the TRAFAC class TrmE-Era-EngA-EngB-Septin-like GTPase superfamily. Era GTPase family.</text>
</comment>
<dbReference type="HAMAP" id="MF_00367">
    <property type="entry name" value="GTPase_Era"/>
    <property type="match status" value="1"/>
</dbReference>
<keyword evidence="3 6" id="KW-0547">Nucleotide-binding</keyword>
<feature type="region of interest" description="G5" evidence="7">
    <location>
        <begin position="175"/>
        <end position="177"/>
    </location>
</feature>
<evidence type="ECO:0000256" key="7">
    <source>
        <dbReference type="PROSITE-ProRule" id="PRU01050"/>
    </source>
</evidence>
<dbReference type="InterPro" id="IPR015946">
    <property type="entry name" value="KH_dom-like_a/b"/>
</dbReference>
<keyword evidence="6" id="KW-1003">Cell membrane</keyword>
<sequence length="322" mass="35736">MSEKERDIVSEFLEANPGEAYPEPENPRAGFVALVGAPNAGKSTLLNALVGSKVSIVSPKVQTTRSKVLGIGMHGESQLLFVDTPGIFTPKKRLERAMVAAAWQGATDADLIVVLFDSSSPRIDEDTAGIIQRLKDAGRTAILALNKIDLIKRDRLLALAEQFQATGIFTDVFMVSALKQDGLKDLMDHLAKSVPEGPWLYPPDQLSDMPERLLAAEVTREKLFLQLHQELPYAATVETESWEEFEDGSAKISQVIYVQRDSQKAIVLGKGGSRVKQISTAARTELERMLDRRVHLFLFVKVRENWTDDPERYSAWGLDFNA</sequence>
<gene>
    <name evidence="6" type="primary">era</name>
    <name evidence="11" type="ORF">HHL28_05310</name>
</gene>
<feature type="binding site" evidence="6">
    <location>
        <begin position="83"/>
        <end position="87"/>
    </location>
    <ligand>
        <name>GTP</name>
        <dbReference type="ChEBI" id="CHEBI:37565"/>
    </ligand>
</feature>
<keyword evidence="6" id="KW-0690">Ribosome biogenesis</keyword>
<dbReference type="SUPFAM" id="SSF54814">
    <property type="entry name" value="Prokaryotic type KH domain (KH-domain type II)"/>
    <property type="match status" value="1"/>
</dbReference>
<dbReference type="SUPFAM" id="SSF52540">
    <property type="entry name" value="P-loop containing nucleoside triphosphate hydrolases"/>
    <property type="match status" value="1"/>
</dbReference>
<evidence type="ECO:0000256" key="6">
    <source>
        <dbReference type="HAMAP-Rule" id="MF_00367"/>
    </source>
</evidence>
<feature type="binding site" evidence="6">
    <location>
        <begin position="146"/>
        <end position="149"/>
    </location>
    <ligand>
        <name>GTP</name>
        <dbReference type="ChEBI" id="CHEBI:37565"/>
    </ligand>
</feature>
<dbReference type="CDD" id="cd04163">
    <property type="entry name" value="Era"/>
    <property type="match status" value="1"/>
</dbReference>
<dbReference type="PANTHER" id="PTHR42698:SF1">
    <property type="entry name" value="GTPASE ERA, MITOCHONDRIAL"/>
    <property type="match status" value="1"/>
</dbReference>
<dbReference type="Pfam" id="PF01926">
    <property type="entry name" value="MMR_HSR1"/>
    <property type="match status" value="1"/>
</dbReference>
<evidence type="ECO:0000313" key="11">
    <source>
        <dbReference type="EMBL" id="QJE72593.1"/>
    </source>
</evidence>
<comment type="subcellular location">
    <subcellularLocation>
        <location evidence="6">Cytoplasm</location>
    </subcellularLocation>
    <subcellularLocation>
        <location evidence="6">Cell membrane</location>
        <topology evidence="6">Peripheral membrane protein</topology>
    </subcellularLocation>
</comment>
<reference evidence="11" key="1">
    <citation type="submission" date="2020-04" db="EMBL/GenBank/DDBJ databases">
        <title>A desert anoxygenic phototrophic bacterium fixes CO2 using RubisCO under aerobic conditions.</title>
        <authorList>
            <person name="Tang K."/>
        </authorList>
    </citation>
    <scope>NUCLEOTIDE SEQUENCE [LARGE SCALE GENOMIC DNA]</scope>
    <source>
        <strain evidence="11">MIMtkB3</strain>
    </source>
</reference>
<keyword evidence="6" id="KW-0963">Cytoplasm</keyword>
<keyword evidence="6" id="KW-0472">Membrane</keyword>
<dbReference type="KEGG" id="acru:HHL28_05310"/>
<dbReference type="GO" id="GO:0003924">
    <property type="term" value="F:GTPase activity"/>
    <property type="evidence" value="ECO:0007669"/>
    <property type="project" value="UniProtKB-UniRule"/>
</dbReference>
<dbReference type="EMBL" id="CP051775">
    <property type="protein sequence ID" value="QJE72593.1"/>
    <property type="molecule type" value="Genomic_DNA"/>
</dbReference>
<dbReference type="InterPro" id="IPR006073">
    <property type="entry name" value="GTP-bd"/>
</dbReference>
<dbReference type="Pfam" id="PF07650">
    <property type="entry name" value="KH_2"/>
    <property type="match status" value="1"/>
</dbReference>
<evidence type="ECO:0000256" key="3">
    <source>
        <dbReference type="ARBA" id="ARBA00022741"/>
    </source>
</evidence>
<dbReference type="PROSITE" id="PS51713">
    <property type="entry name" value="G_ERA"/>
    <property type="match status" value="1"/>
</dbReference>
<keyword evidence="12" id="KW-1185">Reference proteome</keyword>
<organism evidence="11 12">
    <name type="scientific">Aerophototrophica crusticola</name>
    <dbReference type="NCBI Taxonomy" id="1709002"/>
    <lineage>
        <taxon>Bacteria</taxon>
        <taxon>Pseudomonadati</taxon>
        <taxon>Pseudomonadota</taxon>
        <taxon>Alphaproteobacteria</taxon>
        <taxon>Rhodospirillales</taxon>
        <taxon>Rhodospirillaceae</taxon>
        <taxon>Aerophototrophica</taxon>
    </lineage>
</organism>
<feature type="region of interest" description="G3" evidence="7">
    <location>
        <begin position="83"/>
        <end position="86"/>
    </location>
</feature>
<dbReference type="InterPro" id="IPR027417">
    <property type="entry name" value="P-loop_NTPase"/>
</dbReference>
<dbReference type="AlphaFoldDB" id="A0A858R5Z0"/>
<dbReference type="NCBIfam" id="NF000908">
    <property type="entry name" value="PRK00089.1"/>
    <property type="match status" value="1"/>
</dbReference>
<dbReference type="PROSITE" id="PS50823">
    <property type="entry name" value="KH_TYPE_2"/>
    <property type="match status" value="1"/>
</dbReference>
<feature type="region of interest" description="G4" evidence="7">
    <location>
        <begin position="146"/>
        <end position="149"/>
    </location>
</feature>
<dbReference type="GO" id="GO:0005886">
    <property type="term" value="C:plasma membrane"/>
    <property type="evidence" value="ECO:0007669"/>
    <property type="project" value="UniProtKB-SubCell"/>
</dbReference>
<keyword evidence="5 6" id="KW-0342">GTP-binding</keyword>
<evidence type="ECO:0000313" key="12">
    <source>
        <dbReference type="Proteomes" id="UP000501891"/>
    </source>
</evidence>
<dbReference type="Gene3D" id="3.30.300.20">
    <property type="match status" value="1"/>
</dbReference>
<name>A0A858R5Z0_9PROT</name>
<dbReference type="InterPro" id="IPR030388">
    <property type="entry name" value="G_ERA_dom"/>
</dbReference>
<evidence type="ECO:0000256" key="8">
    <source>
        <dbReference type="RuleBase" id="RU003761"/>
    </source>
</evidence>
<feature type="region of interest" description="G1" evidence="7">
    <location>
        <begin position="36"/>
        <end position="43"/>
    </location>
</feature>
<evidence type="ECO:0000256" key="5">
    <source>
        <dbReference type="ARBA" id="ARBA00023134"/>
    </source>
</evidence>
<dbReference type="NCBIfam" id="TIGR00231">
    <property type="entry name" value="small_GTP"/>
    <property type="match status" value="1"/>
</dbReference>
<keyword evidence="6" id="KW-0699">rRNA-binding</keyword>
<dbReference type="InterPro" id="IPR009019">
    <property type="entry name" value="KH_sf_prok-type"/>
</dbReference>
<dbReference type="PANTHER" id="PTHR42698">
    <property type="entry name" value="GTPASE ERA"/>
    <property type="match status" value="1"/>
</dbReference>
<dbReference type="NCBIfam" id="TIGR00436">
    <property type="entry name" value="era"/>
    <property type="match status" value="1"/>
</dbReference>